<feature type="domain" description="Acyl-CoA dehydrogenase C-terminal" evidence="4">
    <location>
        <begin position="252"/>
        <end position="378"/>
    </location>
</feature>
<dbReference type="RefSeq" id="WP_252426725.1">
    <property type="nucleotide sequence ID" value="NZ_JAMWMR010000021.1"/>
</dbReference>
<accession>A0ABT0ZIC6</accession>
<dbReference type="InterPro" id="IPR046373">
    <property type="entry name" value="Acyl-CoA_Oxase/DH_mid-dom_sf"/>
</dbReference>
<evidence type="ECO:0000256" key="1">
    <source>
        <dbReference type="ARBA" id="ARBA00023002"/>
    </source>
</evidence>
<evidence type="ECO:0000259" key="3">
    <source>
        <dbReference type="Pfam" id="PF02771"/>
    </source>
</evidence>
<sequence length="423" mass="45506">MSAPRPTGLTDTAVDVPDLTAEEILARARAVAPRLRERAEDIEEHRQLPADVVELLRGTGVFRMAVPKEFGGPELDAVQQTEAIEALAAGDASAAWCAMIGMDTAIYAGYLAEDTARRLLADPDAVTAGAIMPMGRAERVPGGYRVSGQWHFGSGITHCTWVVGGVLVTRDGAPEPGPPGTPGNWRVVIAPVTDFELQDTWYATGLAGSGSRDYRTQNLYVPEEFTFSFAAPRVTGAAAAPDAVLRNMPGVPLGVARAALDHVRHLATTRIDRATGTPWTEDYRVQTVIAQAEMDLAAARYAVYGSLREQWDSLEAGHELSPDQRVATVLARVNAFRTARSVVATLFDLVATAAVYRPSVLDRQLRDLNVMCQHVMAQDQVVQSAGAHLLGGAPRNAYSLGLVPGPRPGRPEARVRRDGYERP</sequence>
<dbReference type="PANTHER" id="PTHR43884">
    <property type="entry name" value="ACYL-COA DEHYDROGENASE"/>
    <property type="match status" value="1"/>
</dbReference>
<gene>
    <name evidence="5" type="ORF">NGF19_21620</name>
</gene>
<dbReference type="SUPFAM" id="SSF56645">
    <property type="entry name" value="Acyl-CoA dehydrogenase NM domain-like"/>
    <property type="match status" value="1"/>
</dbReference>
<keyword evidence="6" id="KW-1185">Reference proteome</keyword>
<evidence type="ECO:0000313" key="5">
    <source>
        <dbReference type="EMBL" id="MCN9243349.1"/>
    </source>
</evidence>
<keyword evidence="1" id="KW-0560">Oxidoreductase</keyword>
<feature type="compositionally biased region" description="Basic and acidic residues" evidence="2">
    <location>
        <begin position="409"/>
        <end position="423"/>
    </location>
</feature>
<dbReference type="Proteomes" id="UP001523219">
    <property type="component" value="Unassembled WGS sequence"/>
</dbReference>
<dbReference type="Pfam" id="PF08028">
    <property type="entry name" value="Acyl-CoA_dh_2"/>
    <property type="match status" value="1"/>
</dbReference>
<name>A0ABT0ZIC6_9ACTN</name>
<feature type="domain" description="Acyl-CoA dehydrogenase/oxidase N-terminal" evidence="3">
    <location>
        <begin position="24"/>
        <end position="107"/>
    </location>
</feature>
<reference evidence="5 6" key="1">
    <citation type="submission" date="2022-05" db="EMBL/GenBank/DDBJ databases">
        <title>Streptomyces sp. nov. RY43-2 isolated from soil of a peat swamp forest.</title>
        <authorList>
            <person name="Kanchanasin P."/>
            <person name="Tanasupawat S."/>
            <person name="Phongsopitanun W."/>
        </authorList>
    </citation>
    <scope>NUCLEOTIDE SEQUENCE [LARGE SCALE GENOMIC DNA]</scope>
    <source>
        <strain evidence="5 6">RY43-2</strain>
    </source>
</reference>
<proteinExistence type="predicted"/>
<evidence type="ECO:0000313" key="6">
    <source>
        <dbReference type="Proteomes" id="UP001523219"/>
    </source>
</evidence>
<comment type="caution">
    <text evidence="5">The sequence shown here is derived from an EMBL/GenBank/DDBJ whole genome shotgun (WGS) entry which is preliminary data.</text>
</comment>
<organism evidence="5 6">
    <name type="scientific">Streptomyces macrolidinus</name>
    <dbReference type="NCBI Taxonomy" id="2952607"/>
    <lineage>
        <taxon>Bacteria</taxon>
        <taxon>Bacillati</taxon>
        <taxon>Actinomycetota</taxon>
        <taxon>Actinomycetes</taxon>
        <taxon>Kitasatosporales</taxon>
        <taxon>Streptomycetaceae</taxon>
        <taxon>Streptomyces</taxon>
    </lineage>
</organism>
<dbReference type="InterPro" id="IPR037069">
    <property type="entry name" value="AcylCoA_DH/ox_N_sf"/>
</dbReference>
<evidence type="ECO:0000256" key="2">
    <source>
        <dbReference type="SAM" id="MobiDB-lite"/>
    </source>
</evidence>
<dbReference type="Gene3D" id="1.20.140.10">
    <property type="entry name" value="Butyryl-CoA Dehydrogenase, subunit A, domain 3"/>
    <property type="match status" value="1"/>
</dbReference>
<dbReference type="InterPro" id="IPR013786">
    <property type="entry name" value="AcylCoA_DH/ox_N"/>
</dbReference>
<evidence type="ECO:0000259" key="4">
    <source>
        <dbReference type="Pfam" id="PF08028"/>
    </source>
</evidence>
<dbReference type="InterPro" id="IPR013107">
    <property type="entry name" value="Acyl-CoA_DH_C"/>
</dbReference>
<protein>
    <submittedName>
        <fullName evidence="5">Acyl-CoA dehydrogenase family protein</fullName>
    </submittedName>
</protein>
<dbReference type="SUPFAM" id="SSF47203">
    <property type="entry name" value="Acyl-CoA dehydrogenase C-terminal domain-like"/>
    <property type="match status" value="1"/>
</dbReference>
<feature type="region of interest" description="Disordered" evidence="2">
    <location>
        <begin position="400"/>
        <end position="423"/>
    </location>
</feature>
<dbReference type="InterPro" id="IPR009100">
    <property type="entry name" value="AcylCoA_DH/oxidase_NM_dom_sf"/>
</dbReference>
<dbReference type="Gene3D" id="2.40.110.10">
    <property type="entry name" value="Butyryl-CoA Dehydrogenase, subunit A, domain 2"/>
    <property type="match status" value="1"/>
</dbReference>
<dbReference type="InterPro" id="IPR036250">
    <property type="entry name" value="AcylCo_DH-like_C"/>
</dbReference>
<dbReference type="Pfam" id="PF02771">
    <property type="entry name" value="Acyl-CoA_dh_N"/>
    <property type="match status" value="1"/>
</dbReference>
<dbReference type="PIRSF" id="PIRSF016578">
    <property type="entry name" value="HsaA"/>
    <property type="match status" value="1"/>
</dbReference>
<dbReference type="EMBL" id="JAMWMR010000021">
    <property type="protein sequence ID" value="MCN9243349.1"/>
    <property type="molecule type" value="Genomic_DNA"/>
</dbReference>
<dbReference type="Gene3D" id="1.10.540.10">
    <property type="entry name" value="Acyl-CoA dehydrogenase/oxidase, N-terminal domain"/>
    <property type="match status" value="1"/>
</dbReference>
<dbReference type="PANTHER" id="PTHR43884:SF12">
    <property type="entry name" value="ISOVALERYL-COA DEHYDROGENASE, MITOCHONDRIAL-RELATED"/>
    <property type="match status" value="1"/>
</dbReference>